<dbReference type="AlphaFoldDB" id="A0A1B7LI32"/>
<keyword evidence="13" id="KW-1185">Reference proteome</keyword>
<keyword evidence="6 11" id="KW-0067">ATP-binding</keyword>
<dbReference type="GO" id="GO:0008556">
    <property type="term" value="F:P-type potassium transmembrane transporter activity"/>
    <property type="evidence" value="ECO:0007669"/>
    <property type="project" value="InterPro"/>
</dbReference>
<proteinExistence type="inferred from homology"/>
<name>A0A1B7LI32_9FIRM</name>
<dbReference type="HAMAP" id="MF_00276">
    <property type="entry name" value="KdpC"/>
    <property type="match status" value="1"/>
</dbReference>
<comment type="subcellular location">
    <subcellularLocation>
        <location evidence="11">Cell membrane</location>
        <topology evidence="11">Single-pass membrane protein</topology>
    </subcellularLocation>
</comment>
<keyword evidence="2 11" id="KW-1003">Cell membrane</keyword>
<dbReference type="PIRSF" id="PIRSF001296">
    <property type="entry name" value="K_ATPase_KdpC"/>
    <property type="match status" value="1"/>
</dbReference>
<evidence type="ECO:0000256" key="3">
    <source>
        <dbReference type="ARBA" id="ARBA00022538"/>
    </source>
</evidence>
<dbReference type="Proteomes" id="UP000078532">
    <property type="component" value="Unassembled WGS sequence"/>
</dbReference>
<keyword evidence="8 11" id="KW-1133">Transmembrane helix</keyword>
<dbReference type="PANTHER" id="PTHR30042:SF2">
    <property type="entry name" value="POTASSIUM-TRANSPORTING ATPASE KDPC SUBUNIT"/>
    <property type="match status" value="1"/>
</dbReference>
<keyword evidence="5 11" id="KW-0547">Nucleotide-binding</keyword>
<keyword evidence="3 11" id="KW-0633">Potassium transport</keyword>
<comment type="caution">
    <text evidence="12">The sequence shown here is derived from an EMBL/GenBank/DDBJ whole genome shotgun (WGS) entry which is preliminary data.</text>
</comment>
<evidence type="ECO:0000313" key="12">
    <source>
        <dbReference type="EMBL" id="OAT86075.1"/>
    </source>
</evidence>
<accession>A0A1B7LI32</accession>
<evidence type="ECO:0000313" key="13">
    <source>
        <dbReference type="Proteomes" id="UP000078532"/>
    </source>
</evidence>
<dbReference type="NCBIfam" id="NF001454">
    <property type="entry name" value="PRK00315.1"/>
    <property type="match status" value="1"/>
</dbReference>
<evidence type="ECO:0000256" key="10">
    <source>
        <dbReference type="ARBA" id="ARBA00023136"/>
    </source>
</evidence>
<comment type="similarity">
    <text evidence="11">Belongs to the KdpC family.</text>
</comment>
<dbReference type="GO" id="GO:0005524">
    <property type="term" value="F:ATP binding"/>
    <property type="evidence" value="ECO:0007669"/>
    <property type="project" value="UniProtKB-UniRule"/>
</dbReference>
<evidence type="ECO:0000256" key="1">
    <source>
        <dbReference type="ARBA" id="ARBA00022448"/>
    </source>
</evidence>
<comment type="function">
    <text evidence="11">Part of the high-affinity ATP-driven potassium transport (or Kdp) system, which catalyzes the hydrolysis of ATP coupled with the electrogenic transport of potassium into the cytoplasm. This subunit acts as a catalytic chaperone that increases the ATP-binding affinity of the ATP-hydrolyzing subunit KdpB by the formation of a transient KdpB/KdpC/ATP ternary complex.</text>
</comment>
<organism evidence="12 13">
    <name type="scientific">Desulfotomaculum copahuensis</name>
    <dbReference type="NCBI Taxonomy" id="1838280"/>
    <lineage>
        <taxon>Bacteria</taxon>
        <taxon>Bacillati</taxon>
        <taxon>Bacillota</taxon>
        <taxon>Clostridia</taxon>
        <taxon>Eubacteriales</taxon>
        <taxon>Desulfotomaculaceae</taxon>
        <taxon>Desulfotomaculum</taxon>
    </lineage>
</organism>
<evidence type="ECO:0000256" key="2">
    <source>
        <dbReference type="ARBA" id="ARBA00022475"/>
    </source>
</evidence>
<dbReference type="GO" id="GO:0005886">
    <property type="term" value="C:plasma membrane"/>
    <property type="evidence" value="ECO:0007669"/>
    <property type="project" value="UniProtKB-SubCell"/>
</dbReference>
<dbReference type="InterPro" id="IPR003820">
    <property type="entry name" value="KdpC"/>
</dbReference>
<evidence type="ECO:0000256" key="5">
    <source>
        <dbReference type="ARBA" id="ARBA00022741"/>
    </source>
</evidence>
<gene>
    <name evidence="11" type="primary">kdpC</name>
    <name evidence="12" type="ORF">A6M21_03885</name>
</gene>
<reference evidence="12 13" key="1">
    <citation type="submission" date="2016-04" db="EMBL/GenBank/DDBJ databases">
        <authorList>
            <person name="Evans L.H."/>
            <person name="Alamgir A."/>
            <person name="Owens N."/>
            <person name="Weber N.D."/>
            <person name="Virtaneva K."/>
            <person name="Barbian K."/>
            <person name="Babar A."/>
            <person name="Rosenke K."/>
        </authorList>
    </citation>
    <scope>NUCLEOTIDE SEQUENCE [LARGE SCALE GENOMIC DNA]</scope>
    <source>
        <strain evidence="12 13">LMa1</strain>
    </source>
</reference>
<keyword evidence="10 11" id="KW-0472">Membrane</keyword>
<evidence type="ECO:0000256" key="8">
    <source>
        <dbReference type="ARBA" id="ARBA00022989"/>
    </source>
</evidence>
<dbReference type="PANTHER" id="PTHR30042">
    <property type="entry name" value="POTASSIUM-TRANSPORTING ATPASE C CHAIN"/>
    <property type="match status" value="1"/>
</dbReference>
<evidence type="ECO:0000256" key="7">
    <source>
        <dbReference type="ARBA" id="ARBA00022958"/>
    </source>
</evidence>
<evidence type="ECO:0000256" key="11">
    <source>
        <dbReference type="HAMAP-Rule" id="MF_00276"/>
    </source>
</evidence>
<dbReference type="Pfam" id="PF02669">
    <property type="entry name" value="KdpC"/>
    <property type="match status" value="1"/>
</dbReference>
<keyword evidence="1 11" id="KW-0813">Transport</keyword>
<dbReference type="EMBL" id="LYVF01000040">
    <property type="protein sequence ID" value="OAT86075.1"/>
    <property type="molecule type" value="Genomic_DNA"/>
</dbReference>
<dbReference type="NCBIfam" id="TIGR00681">
    <property type="entry name" value="kdpC"/>
    <property type="match status" value="1"/>
</dbReference>
<keyword evidence="4 11" id="KW-0812">Transmembrane</keyword>
<evidence type="ECO:0000256" key="6">
    <source>
        <dbReference type="ARBA" id="ARBA00022840"/>
    </source>
</evidence>
<dbReference type="RefSeq" id="WP_066666380.1">
    <property type="nucleotide sequence ID" value="NZ_LYVF01000040.1"/>
</dbReference>
<dbReference type="STRING" id="1838280.A6M21_03885"/>
<dbReference type="OrthoDB" id="9809491at2"/>
<sequence>MTRTIMQSLRLILVLTLLAGLLYPLAVTGLASAFFPARAAGSLVVQNGRVAGSRLIGQEFNSPRYFHGRPSAAGGGYDAAASGGANAGPTSNALLNSVRANLSRVEKQNPGVTPGTVPVDLVTVSASGLDPDISPAAALLQVPRVAAARGLPEDKVKALVMACIKGRQLGLLGEPRVNVLELNLALDRLPG</sequence>
<comment type="subunit">
    <text evidence="11">The system is composed of three essential subunits: KdpA, KdpB and KdpC.</text>
</comment>
<keyword evidence="9 11" id="KW-0406">Ion transport</keyword>
<evidence type="ECO:0000256" key="4">
    <source>
        <dbReference type="ARBA" id="ARBA00022692"/>
    </source>
</evidence>
<keyword evidence="7 11" id="KW-0630">Potassium</keyword>
<protein>
    <recommendedName>
        <fullName evidence="11">Potassium-transporting ATPase KdpC subunit</fullName>
    </recommendedName>
    <alternativeName>
        <fullName evidence="11">ATP phosphohydrolase [potassium-transporting] C chain</fullName>
    </alternativeName>
    <alternativeName>
        <fullName evidence="11">Potassium-binding and translocating subunit C</fullName>
    </alternativeName>
    <alternativeName>
        <fullName evidence="11">Potassium-translocating ATPase C chain</fullName>
    </alternativeName>
</protein>
<evidence type="ECO:0000256" key="9">
    <source>
        <dbReference type="ARBA" id="ARBA00023065"/>
    </source>
</evidence>